<name>A0A7J5ACP2_9FLAO</name>
<feature type="chain" id="PRO_5029843442" description="DUF3256 family protein" evidence="1">
    <location>
        <begin position="20"/>
        <end position="219"/>
    </location>
</feature>
<gene>
    <name evidence="2" type="ORF">F7018_12305</name>
</gene>
<dbReference type="RefSeq" id="WP_150900362.1">
    <property type="nucleotide sequence ID" value="NZ_WAAU01000024.1"/>
</dbReference>
<comment type="caution">
    <text evidence="2">The sequence shown here is derived from an EMBL/GenBank/DDBJ whole genome shotgun (WGS) entry which is preliminary data.</text>
</comment>
<reference evidence="2 3" key="1">
    <citation type="submission" date="2019-09" db="EMBL/GenBank/DDBJ databases">
        <authorList>
            <person name="Cao W.R."/>
        </authorList>
    </citation>
    <scope>NUCLEOTIDE SEQUENCE [LARGE SCALE GENOMIC DNA]</scope>
    <source>
        <strain evidence="3">a4</strain>
    </source>
</reference>
<accession>A0A7J5ACP2</accession>
<organism evidence="2 3">
    <name type="scientific">Tenacibaculum aiptasiae</name>
    <dbReference type="NCBI Taxonomy" id="426481"/>
    <lineage>
        <taxon>Bacteria</taxon>
        <taxon>Pseudomonadati</taxon>
        <taxon>Bacteroidota</taxon>
        <taxon>Flavobacteriia</taxon>
        <taxon>Flavobacteriales</taxon>
        <taxon>Flavobacteriaceae</taxon>
        <taxon>Tenacibaculum</taxon>
    </lineage>
</organism>
<dbReference type="SUPFAM" id="SSF160925">
    <property type="entry name" value="PG1388-like"/>
    <property type="match status" value="1"/>
</dbReference>
<keyword evidence="1" id="KW-0732">Signal</keyword>
<dbReference type="AlphaFoldDB" id="A0A7J5ACP2"/>
<evidence type="ECO:0008006" key="4">
    <source>
        <dbReference type="Google" id="ProtNLM"/>
    </source>
</evidence>
<evidence type="ECO:0000313" key="2">
    <source>
        <dbReference type="EMBL" id="KAB1155253.1"/>
    </source>
</evidence>
<dbReference type="EMBL" id="WAAU01000024">
    <property type="protein sequence ID" value="KAB1155253.1"/>
    <property type="molecule type" value="Genomic_DNA"/>
</dbReference>
<dbReference type="Pfam" id="PF11644">
    <property type="entry name" value="DUF3256"/>
    <property type="match status" value="1"/>
</dbReference>
<keyword evidence="3" id="KW-1185">Reference proteome</keyword>
<feature type="signal peptide" evidence="1">
    <location>
        <begin position="1"/>
        <end position="19"/>
    </location>
</feature>
<evidence type="ECO:0000256" key="1">
    <source>
        <dbReference type="SAM" id="SignalP"/>
    </source>
</evidence>
<evidence type="ECO:0000313" key="3">
    <source>
        <dbReference type="Proteomes" id="UP000467305"/>
    </source>
</evidence>
<dbReference type="Proteomes" id="UP000467305">
    <property type="component" value="Unassembled WGS sequence"/>
</dbReference>
<sequence>MKRKLIILLIVLSNLPSFSQTIADFFITVPDSSMMSLSKEKRKQILRYSSDNLTKKDAYKDLRDSKNLYAFDIFDKKNGYLRMIGAFEGQVQMCYWNLKNGNKLIAIYIEGCGPVCYIEQFDFYEYDGVKFNPINWKSIIPEIYNDFLGADYKKKLKTLKEQDILATLLFELPRNGKNIIGKWGNEDSQKVYRNFSIGDRMNLKWNDGSFLKGNIYWKK</sequence>
<dbReference type="OrthoDB" id="1239452at2"/>
<proteinExistence type="predicted"/>
<protein>
    <recommendedName>
        <fullName evidence="4">DUF3256 family protein</fullName>
    </recommendedName>
</protein>
<dbReference type="InterPro" id="IPR021670">
    <property type="entry name" value="DUF3256"/>
</dbReference>